<dbReference type="OrthoDB" id="2196439at2759"/>
<dbReference type="AlphaFoldDB" id="A0A059F156"/>
<sequence length="104" mass="12383">MRYKIKASKKDTPEEVAIYRKLGLVFKTNHSFLNKHNVIDGLRYIEREFCVSQKIDTIRYKRYKEIYKHGGKGSLMGAFRKHRVLKPKSNEIIEFIDKFLESSK</sequence>
<dbReference type="HOGENOM" id="CLU_2276811_0_0_1"/>
<reference evidence="1 2" key="2">
    <citation type="submission" date="2014-03" db="EMBL/GenBank/DDBJ databases">
        <title>The Genome Sequence of Anncaliia algerae insect isolate PRA339.</title>
        <authorList>
            <consortium name="The Broad Institute Genome Sequencing Platform"/>
            <consortium name="The Broad Institute Genome Sequencing Center for Infectious Disease"/>
            <person name="Cuomo C."/>
            <person name="Becnel J."/>
            <person name="Sanscrainte N."/>
            <person name="Walker B."/>
            <person name="Young S.K."/>
            <person name="Zeng Q."/>
            <person name="Gargeya S."/>
            <person name="Fitzgerald M."/>
            <person name="Haas B."/>
            <person name="Abouelleil A."/>
            <person name="Alvarado L."/>
            <person name="Arachchi H.M."/>
            <person name="Berlin A.M."/>
            <person name="Chapman S.B."/>
            <person name="Dewar J."/>
            <person name="Goldberg J."/>
            <person name="Griggs A."/>
            <person name="Gujja S."/>
            <person name="Hansen M."/>
            <person name="Howarth C."/>
            <person name="Imamovic A."/>
            <person name="Larimer J."/>
            <person name="McCowan C."/>
            <person name="Murphy C."/>
            <person name="Neiman D."/>
            <person name="Pearson M."/>
            <person name="Priest M."/>
            <person name="Roberts A."/>
            <person name="Saif S."/>
            <person name="Shea T."/>
            <person name="Sisk P."/>
            <person name="Sykes S."/>
            <person name="Wortman J."/>
            <person name="Nusbaum C."/>
            <person name="Birren B."/>
        </authorList>
    </citation>
    <scope>NUCLEOTIDE SEQUENCE [LARGE SCALE GENOMIC DNA]</scope>
    <source>
        <strain evidence="1 2">PRA339</strain>
    </source>
</reference>
<organism evidence="1 2">
    <name type="scientific">Anncaliia algerae PRA339</name>
    <dbReference type="NCBI Taxonomy" id="1288291"/>
    <lineage>
        <taxon>Eukaryota</taxon>
        <taxon>Fungi</taxon>
        <taxon>Fungi incertae sedis</taxon>
        <taxon>Microsporidia</taxon>
        <taxon>Tubulinosematoidea</taxon>
        <taxon>Tubulinosematidae</taxon>
        <taxon>Anncaliia</taxon>
    </lineage>
</organism>
<dbReference type="EMBL" id="KK365158">
    <property type="protein sequence ID" value="KCZ80900.1"/>
    <property type="molecule type" value="Genomic_DNA"/>
</dbReference>
<reference evidence="2" key="1">
    <citation type="submission" date="2013-02" db="EMBL/GenBank/DDBJ databases">
        <authorList>
            <consortium name="The Broad Institute Genome Sequencing Platform"/>
            <person name="Cuomo C."/>
            <person name="Becnel J."/>
            <person name="Sanscrainte N."/>
            <person name="Walker B."/>
            <person name="Young S.K."/>
            <person name="Zeng Q."/>
            <person name="Gargeya S."/>
            <person name="Fitzgerald M."/>
            <person name="Haas B."/>
            <person name="Abouelleil A."/>
            <person name="Alvarado L."/>
            <person name="Arachchi H.M."/>
            <person name="Berlin A.M."/>
            <person name="Chapman S.B."/>
            <person name="Dewar J."/>
            <person name="Goldberg J."/>
            <person name="Griggs A."/>
            <person name="Gujja S."/>
            <person name="Hansen M."/>
            <person name="Howarth C."/>
            <person name="Imamovic A."/>
            <person name="Larimer J."/>
            <person name="McCowan C."/>
            <person name="Murphy C."/>
            <person name="Neiman D."/>
            <person name="Pearson M."/>
            <person name="Priest M."/>
            <person name="Roberts A."/>
            <person name="Saif S."/>
            <person name="Shea T."/>
            <person name="Sisk P."/>
            <person name="Sykes S."/>
            <person name="Wortman J."/>
            <person name="Nusbaum C."/>
            <person name="Birren B."/>
        </authorList>
    </citation>
    <scope>NUCLEOTIDE SEQUENCE [LARGE SCALE GENOMIC DNA]</scope>
    <source>
        <strain evidence="2">PRA339</strain>
    </source>
</reference>
<dbReference type="Proteomes" id="UP000030655">
    <property type="component" value="Unassembled WGS sequence"/>
</dbReference>
<name>A0A059F156_9MICR</name>
<keyword evidence="2" id="KW-1185">Reference proteome</keyword>
<accession>A0A059F156</accession>
<evidence type="ECO:0000313" key="1">
    <source>
        <dbReference type="EMBL" id="KCZ80900.1"/>
    </source>
</evidence>
<protein>
    <submittedName>
        <fullName evidence="1">Uncharacterized protein</fullName>
    </submittedName>
</protein>
<evidence type="ECO:0000313" key="2">
    <source>
        <dbReference type="Proteomes" id="UP000030655"/>
    </source>
</evidence>
<gene>
    <name evidence="1" type="ORF">H312_01673</name>
</gene>
<proteinExistence type="predicted"/>
<dbReference type="VEuPathDB" id="MicrosporidiaDB:H312_01673"/>